<comment type="caution">
    <text evidence="10">The sequence shown here is derived from an EMBL/GenBank/DDBJ whole genome shotgun (WGS) entry which is preliminary data.</text>
</comment>
<dbReference type="Pfam" id="PF00069">
    <property type="entry name" value="Pkinase"/>
    <property type="match status" value="1"/>
</dbReference>
<dbReference type="AlphaFoldDB" id="A0A928VZ08"/>
<dbReference type="Proteomes" id="UP000621799">
    <property type="component" value="Unassembled WGS sequence"/>
</dbReference>
<keyword evidence="3" id="KW-0808">Transferase</keyword>
<dbReference type="Gene3D" id="1.10.510.10">
    <property type="entry name" value="Transferase(Phosphotransferase) domain 1"/>
    <property type="match status" value="1"/>
</dbReference>
<dbReference type="SUPFAM" id="SSF56112">
    <property type="entry name" value="Protein kinase-like (PK-like)"/>
    <property type="match status" value="1"/>
</dbReference>
<comment type="catalytic activity">
    <reaction evidence="7">
        <text>L-threonyl-[protein] + ATP = O-phospho-L-threonyl-[protein] + ADP + H(+)</text>
        <dbReference type="Rhea" id="RHEA:46608"/>
        <dbReference type="Rhea" id="RHEA-COMP:11060"/>
        <dbReference type="Rhea" id="RHEA-COMP:11605"/>
        <dbReference type="ChEBI" id="CHEBI:15378"/>
        <dbReference type="ChEBI" id="CHEBI:30013"/>
        <dbReference type="ChEBI" id="CHEBI:30616"/>
        <dbReference type="ChEBI" id="CHEBI:61977"/>
        <dbReference type="ChEBI" id="CHEBI:456216"/>
        <dbReference type="EC" id="2.7.11.1"/>
    </reaction>
</comment>
<evidence type="ECO:0000256" key="8">
    <source>
        <dbReference type="ARBA" id="ARBA00048679"/>
    </source>
</evidence>
<gene>
    <name evidence="10" type="ORF">IQ235_15705</name>
</gene>
<evidence type="ECO:0000256" key="6">
    <source>
        <dbReference type="ARBA" id="ARBA00022840"/>
    </source>
</evidence>
<keyword evidence="2 10" id="KW-0723">Serine/threonine-protein kinase</keyword>
<dbReference type="Pfam" id="PF26355">
    <property type="entry name" value="HTH_VMAP-M9"/>
    <property type="match status" value="1"/>
</dbReference>
<evidence type="ECO:0000256" key="7">
    <source>
        <dbReference type="ARBA" id="ARBA00047899"/>
    </source>
</evidence>
<evidence type="ECO:0000256" key="3">
    <source>
        <dbReference type="ARBA" id="ARBA00022679"/>
    </source>
</evidence>
<reference evidence="10" key="1">
    <citation type="submission" date="2020-10" db="EMBL/GenBank/DDBJ databases">
        <authorList>
            <person name="Castelo-Branco R."/>
            <person name="Eusebio N."/>
            <person name="Adriana R."/>
            <person name="Vieira A."/>
            <person name="Brugerolle De Fraissinette N."/>
            <person name="Rezende De Castro R."/>
            <person name="Schneider M.P."/>
            <person name="Vasconcelos V."/>
            <person name="Leao P.N."/>
        </authorList>
    </citation>
    <scope>NUCLEOTIDE SEQUENCE</scope>
    <source>
        <strain evidence="10">LEGE 11467</strain>
    </source>
</reference>
<dbReference type="PROSITE" id="PS50011">
    <property type="entry name" value="PROTEIN_KINASE_DOM"/>
    <property type="match status" value="1"/>
</dbReference>
<organism evidence="10 11">
    <name type="scientific">Zarconia navalis LEGE 11467</name>
    <dbReference type="NCBI Taxonomy" id="1828826"/>
    <lineage>
        <taxon>Bacteria</taxon>
        <taxon>Bacillati</taxon>
        <taxon>Cyanobacteriota</taxon>
        <taxon>Cyanophyceae</taxon>
        <taxon>Oscillatoriophycideae</taxon>
        <taxon>Oscillatoriales</taxon>
        <taxon>Oscillatoriales incertae sedis</taxon>
        <taxon>Zarconia</taxon>
        <taxon>Zarconia navalis</taxon>
    </lineage>
</organism>
<name>A0A928VZ08_9CYAN</name>
<evidence type="ECO:0000313" key="11">
    <source>
        <dbReference type="Proteomes" id="UP000621799"/>
    </source>
</evidence>
<evidence type="ECO:0000256" key="5">
    <source>
        <dbReference type="ARBA" id="ARBA00022777"/>
    </source>
</evidence>
<feature type="domain" description="Protein kinase" evidence="9">
    <location>
        <begin position="127"/>
        <end position="386"/>
    </location>
</feature>
<keyword evidence="4" id="KW-0547">Nucleotide-binding</keyword>
<sequence length="395" mass="44891">MDIEKYVDFLNFLVVEHTGEPLSSVQKAIGRGVLNGMTYKEIKQNDAVARGYSVGYLSRYVAYHLWESLTQVFQKAGVLEAEEKVRSKNLWDCITRVMEREQLTNEAIEMSISPQTDLLDQTLRMRYLITEHLVDGEFSQTYLAEDNDVPDGRLVVIKRLKSNSADTLKRYKREAKVLQGLGKHDRIPELFARFEQDGDFYLVHEFIEGQPLSHELEIGEPWEEARAIDLLRDILEILSFVHQQNIIHRDLHPDNLIRRAADGKIVPIDFGAVKEIGTSQNENTGQATTGVTLGGTSRCYISPEQAYGIPQLCSDIYAVGILCIQALTGVPPRKLKVNRKTGNLSWRKKAPQVCPQFAKILDKMVCYDFRQRYSSATEVLEALDALEPCELRQTA</sequence>
<dbReference type="InterPro" id="IPR058651">
    <property type="entry name" value="HTH_VMAP-M9"/>
</dbReference>
<evidence type="ECO:0000313" key="10">
    <source>
        <dbReference type="EMBL" id="MBE9042224.1"/>
    </source>
</evidence>
<dbReference type="GO" id="GO:0004674">
    <property type="term" value="F:protein serine/threonine kinase activity"/>
    <property type="evidence" value="ECO:0007669"/>
    <property type="project" value="UniProtKB-KW"/>
</dbReference>
<dbReference type="InterPro" id="IPR011009">
    <property type="entry name" value="Kinase-like_dom_sf"/>
</dbReference>
<dbReference type="EMBL" id="JADEXN010000319">
    <property type="protein sequence ID" value="MBE9042224.1"/>
    <property type="molecule type" value="Genomic_DNA"/>
</dbReference>
<keyword evidence="11" id="KW-1185">Reference proteome</keyword>
<dbReference type="GO" id="GO:0005524">
    <property type="term" value="F:ATP binding"/>
    <property type="evidence" value="ECO:0007669"/>
    <property type="project" value="UniProtKB-KW"/>
</dbReference>
<evidence type="ECO:0000259" key="9">
    <source>
        <dbReference type="PROSITE" id="PS50011"/>
    </source>
</evidence>
<dbReference type="InterPro" id="IPR000719">
    <property type="entry name" value="Prot_kinase_dom"/>
</dbReference>
<evidence type="ECO:0000256" key="4">
    <source>
        <dbReference type="ARBA" id="ARBA00022741"/>
    </source>
</evidence>
<proteinExistence type="predicted"/>
<keyword evidence="5 10" id="KW-0418">Kinase</keyword>
<evidence type="ECO:0000256" key="2">
    <source>
        <dbReference type="ARBA" id="ARBA00022527"/>
    </source>
</evidence>
<comment type="catalytic activity">
    <reaction evidence="8">
        <text>L-seryl-[protein] + ATP = O-phospho-L-seryl-[protein] + ADP + H(+)</text>
        <dbReference type="Rhea" id="RHEA:17989"/>
        <dbReference type="Rhea" id="RHEA-COMP:9863"/>
        <dbReference type="Rhea" id="RHEA-COMP:11604"/>
        <dbReference type="ChEBI" id="CHEBI:15378"/>
        <dbReference type="ChEBI" id="CHEBI:29999"/>
        <dbReference type="ChEBI" id="CHEBI:30616"/>
        <dbReference type="ChEBI" id="CHEBI:83421"/>
        <dbReference type="ChEBI" id="CHEBI:456216"/>
        <dbReference type="EC" id="2.7.11.1"/>
    </reaction>
</comment>
<evidence type="ECO:0000256" key="1">
    <source>
        <dbReference type="ARBA" id="ARBA00012513"/>
    </source>
</evidence>
<dbReference type="EC" id="2.7.11.1" evidence="1"/>
<protein>
    <recommendedName>
        <fullName evidence="1">non-specific serine/threonine protein kinase</fullName>
        <ecNumber evidence="1">2.7.11.1</ecNumber>
    </recommendedName>
</protein>
<accession>A0A928VZ08</accession>
<dbReference type="PANTHER" id="PTHR24363:SF0">
    <property type="entry name" value="SERINE_THREONINE KINASE LIKE DOMAIN CONTAINING 1"/>
    <property type="match status" value="1"/>
</dbReference>
<dbReference type="CDD" id="cd14014">
    <property type="entry name" value="STKc_PknB_like"/>
    <property type="match status" value="1"/>
</dbReference>
<dbReference type="PANTHER" id="PTHR24363">
    <property type="entry name" value="SERINE/THREONINE PROTEIN KINASE"/>
    <property type="match status" value="1"/>
</dbReference>
<keyword evidence="6" id="KW-0067">ATP-binding</keyword>